<dbReference type="RefSeq" id="WP_078707399.1">
    <property type="nucleotide sequence ID" value="NZ_FUXL01000003.1"/>
</dbReference>
<evidence type="ECO:0000256" key="5">
    <source>
        <dbReference type="PIRSR" id="PIRSR600888-1"/>
    </source>
</evidence>
<dbReference type="NCBIfam" id="TIGR01221">
    <property type="entry name" value="rmlC"/>
    <property type="match status" value="1"/>
</dbReference>
<sequence length="193" mass="21366">MINVRRLGLPDVIEITPKKFGDDRGFFAETFNRAQLAEAGIDLDWVQDNQSLSAAALTLRGLHYQEPPFAQDKLVRVLKGRIFDVAVDIRAGSPSFGRWVAVELSAQTFNQLLVPAGFAHGFLTLEPDTEVFYKVSAPYSKAHDRSIRWDDPDIGIEWPLGGGQPTLSDKDRAAPRLAEVATPFHYSTEAAGR</sequence>
<dbReference type="GO" id="GO:0008830">
    <property type="term" value="F:dTDP-4-dehydrorhamnose 3,5-epimerase activity"/>
    <property type="evidence" value="ECO:0007669"/>
    <property type="project" value="UniProtKB-UniRule"/>
</dbReference>
<dbReference type="InterPro" id="IPR000888">
    <property type="entry name" value="RmlC-like"/>
</dbReference>
<comment type="similarity">
    <text evidence="7">Belongs to the dTDP-4-dehydrorhamnose 3,5-epimerase family.</text>
</comment>
<evidence type="ECO:0000256" key="6">
    <source>
        <dbReference type="PIRSR" id="PIRSR600888-3"/>
    </source>
</evidence>
<dbReference type="InterPro" id="IPR011051">
    <property type="entry name" value="RmlC_Cupin_sf"/>
</dbReference>
<comment type="subunit">
    <text evidence="7">Homodimer.</text>
</comment>
<dbReference type="Gene3D" id="2.60.120.10">
    <property type="entry name" value="Jelly Rolls"/>
    <property type="match status" value="1"/>
</dbReference>
<proteinExistence type="inferred from homology"/>
<dbReference type="Proteomes" id="UP000190135">
    <property type="component" value="Unassembled WGS sequence"/>
</dbReference>
<dbReference type="SUPFAM" id="SSF51182">
    <property type="entry name" value="RmlC-like cupins"/>
    <property type="match status" value="1"/>
</dbReference>
<dbReference type="Pfam" id="PF00908">
    <property type="entry name" value="dTDP_sugar_isom"/>
    <property type="match status" value="1"/>
</dbReference>
<feature type="active site" description="Proton acceptor" evidence="5">
    <location>
        <position position="63"/>
    </location>
</feature>
<evidence type="ECO:0000256" key="1">
    <source>
        <dbReference type="ARBA" id="ARBA00001298"/>
    </source>
</evidence>
<evidence type="ECO:0000256" key="3">
    <source>
        <dbReference type="ARBA" id="ARBA00012098"/>
    </source>
</evidence>
<organism evidence="8 9">
    <name type="scientific">Consotaella salsifontis</name>
    <dbReference type="NCBI Taxonomy" id="1365950"/>
    <lineage>
        <taxon>Bacteria</taxon>
        <taxon>Pseudomonadati</taxon>
        <taxon>Pseudomonadota</taxon>
        <taxon>Alphaproteobacteria</taxon>
        <taxon>Hyphomicrobiales</taxon>
        <taxon>Aurantimonadaceae</taxon>
        <taxon>Consotaella</taxon>
    </lineage>
</organism>
<feature type="active site" description="Proton donor" evidence="5">
    <location>
        <position position="133"/>
    </location>
</feature>
<dbReference type="GO" id="GO:0000271">
    <property type="term" value="P:polysaccharide biosynthetic process"/>
    <property type="evidence" value="ECO:0007669"/>
    <property type="project" value="TreeGrafter"/>
</dbReference>
<evidence type="ECO:0000313" key="8">
    <source>
        <dbReference type="EMBL" id="SJZ85529.1"/>
    </source>
</evidence>
<dbReference type="GO" id="GO:0005829">
    <property type="term" value="C:cytosol"/>
    <property type="evidence" value="ECO:0007669"/>
    <property type="project" value="TreeGrafter"/>
</dbReference>
<dbReference type="EMBL" id="FUXL01000003">
    <property type="protein sequence ID" value="SJZ85529.1"/>
    <property type="molecule type" value="Genomic_DNA"/>
</dbReference>
<comment type="function">
    <text evidence="2 7">Catalyzes the epimerization of the C3' and C5'positions of dTDP-6-deoxy-D-xylo-4-hexulose, forming dTDP-6-deoxy-L-lyxo-4-hexulose.</text>
</comment>
<dbReference type="CDD" id="cd00438">
    <property type="entry name" value="cupin_RmlC"/>
    <property type="match status" value="1"/>
</dbReference>
<reference evidence="8 9" key="1">
    <citation type="submission" date="2017-02" db="EMBL/GenBank/DDBJ databases">
        <authorList>
            <person name="Peterson S.W."/>
        </authorList>
    </citation>
    <scope>NUCLEOTIDE SEQUENCE [LARGE SCALE GENOMIC DNA]</scope>
    <source>
        <strain evidence="8 9">USBA 369</strain>
    </source>
</reference>
<dbReference type="UniPathway" id="UPA00124"/>
<dbReference type="GO" id="GO:0019305">
    <property type="term" value="P:dTDP-rhamnose biosynthetic process"/>
    <property type="evidence" value="ECO:0007669"/>
    <property type="project" value="UniProtKB-UniRule"/>
</dbReference>
<evidence type="ECO:0000256" key="2">
    <source>
        <dbReference type="ARBA" id="ARBA00001997"/>
    </source>
</evidence>
<evidence type="ECO:0000256" key="7">
    <source>
        <dbReference type="RuleBase" id="RU364069"/>
    </source>
</evidence>
<dbReference type="OrthoDB" id="9800680at2"/>
<name>A0A1T4P242_9HYPH</name>
<keyword evidence="9" id="KW-1185">Reference proteome</keyword>
<comment type="catalytic activity">
    <reaction evidence="1 7">
        <text>dTDP-4-dehydro-6-deoxy-alpha-D-glucose = dTDP-4-dehydro-beta-L-rhamnose</text>
        <dbReference type="Rhea" id="RHEA:16969"/>
        <dbReference type="ChEBI" id="CHEBI:57649"/>
        <dbReference type="ChEBI" id="CHEBI:62830"/>
        <dbReference type="EC" id="5.1.3.13"/>
    </reaction>
</comment>
<accession>A0A1T4P242</accession>
<dbReference type="PANTHER" id="PTHR21047:SF2">
    <property type="entry name" value="THYMIDINE DIPHOSPHO-4-KETO-RHAMNOSE 3,5-EPIMERASE"/>
    <property type="match status" value="1"/>
</dbReference>
<feature type="site" description="Participates in a stacking interaction with the thymidine ring of dTDP-4-oxo-6-deoxyglucose" evidence="6">
    <location>
        <position position="139"/>
    </location>
</feature>
<comment type="pathway">
    <text evidence="7">Carbohydrate biosynthesis; dTDP-L-rhamnose biosynthesis.</text>
</comment>
<dbReference type="EC" id="5.1.3.13" evidence="3 7"/>
<keyword evidence="7" id="KW-0413">Isomerase</keyword>
<dbReference type="PANTHER" id="PTHR21047">
    <property type="entry name" value="DTDP-6-DEOXY-D-GLUCOSE-3,5 EPIMERASE"/>
    <property type="match status" value="1"/>
</dbReference>
<evidence type="ECO:0000256" key="4">
    <source>
        <dbReference type="ARBA" id="ARBA00019595"/>
    </source>
</evidence>
<gene>
    <name evidence="8" type="ORF">SAMN05428963_103297</name>
</gene>
<dbReference type="InterPro" id="IPR014710">
    <property type="entry name" value="RmlC-like_jellyroll"/>
</dbReference>
<protein>
    <recommendedName>
        <fullName evidence="4 7">dTDP-4-dehydrorhamnose 3,5-epimerase</fullName>
        <ecNumber evidence="3 7">5.1.3.13</ecNumber>
    </recommendedName>
    <alternativeName>
        <fullName evidence="7">Thymidine diphospho-4-keto-rhamnose 3,5-epimerase</fullName>
    </alternativeName>
</protein>
<evidence type="ECO:0000313" key="9">
    <source>
        <dbReference type="Proteomes" id="UP000190135"/>
    </source>
</evidence>
<dbReference type="AlphaFoldDB" id="A0A1T4P242"/>
<dbReference type="STRING" id="1365950.SAMN05428963_103297"/>